<feature type="compositionally biased region" description="Basic and acidic residues" evidence="1">
    <location>
        <begin position="74"/>
        <end position="94"/>
    </location>
</feature>
<name>A0A0H2UDV8_MAGP6</name>
<organism evidence="3">
    <name type="scientific">Magnaporthiopsis poae (strain ATCC 64411 / 73-15)</name>
    <name type="common">Kentucky bluegrass fungus</name>
    <name type="synonym">Magnaporthe poae</name>
    <dbReference type="NCBI Taxonomy" id="644358"/>
    <lineage>
        <taxon>Eukaryota</taxon>
        <taxon>Fungi</taxon>
        <taxon>Dikarya</taxon>
        <taxon>Ascomycota</taxon>
        <taxon>Pezizomycotina</taxon>
        <taxon>Sordariomycetes</taxon>
        <taxon>Sordariomycetidae</taxon>
        <taxon>Magnaporthales</taxon>
        <taxon>Magnaporthaceae</taxon>
        <taxon>Magnaporthiopsis</taxon>
    </lineage>
</organism>
<feature type="region of interest" description="Disordered" evidence="1">
    <location>
        <begin position="51"/>
        <end position="94"/>
    </location>
</feature>
<evidence type="ECO:0000313" key="3">
    <source>
        <dbReference type="EMBL" id="KLU89799.1"/>
    </source>
</evidence>
<feature type="compositionally biased region" description="Basic and acidic residues" evidence="1">
    <location>
        <begin position="56"/>
        <end position="66"/>
    </location>
</feature>
<dbReference type="AlphaFoldDB" id="A0A0H2UDV8"/>
<feature type="signal peptide" evidence="2">
    <location>
        <begin position="1"/>
        <end position="17"/>
    </location>
</feature>
<feature type="chain" id="PRO_5005202397" evidence="2">
    <location>
        <begin position="18"/>
        <end position="217"/>
    </location>
</feature>
<reference evidence="3" key="2">
    <citation type="submission" date="2011-03" db="EMBL/GenBank/DDBJ databases">
        <title>Annotation of Magnaporthe poae ATCC 64411.</title>
        <authorList>
            <person name="Ma L.-J."/>
            <person name="Dead R."/>
            <person name="Young S.K."/>
            <person name="Zeng Q."/>
            <person name="Gargeya S."/>
            <person name="Fitzgerald M."/>
            <person name="Haas B."/>
            <person name="Abouelleil A."/>
            <person name="Alvarado L."/>
            <person name="Arachchi H.M."/>
            <person name="Berlin A."/>
            <person name="Brown A."/>
            <person name="Chapman S.B."/>
            <person name="Chen Z."/>
            <person name="Dunbar C."/>
            <person name="Freedman E."/>
            <person name="Gearin G."/>
            <person name="Gellesch M."/>
            <person name="Goldberg J."/>
            <person name="Griggs A."/>
            <person name="Gujja S."/>
            <person name="Heiman D."/>
            <person name="Howarth C."/>
            <person name="Larson L."/>
            <person name="Lui A."/>
            <person name="MacDonald P.J.P."/>
            <person name="Mehta T."/>
            <person name="Montmayeur A."/>
            <person name="Murphy C."/>
            <person name="Neiman D."/>
            <person name="Pearson M."/>
            <person name="Priest M."/>
            <person name="Roberts A."/>
            <person name="Saif S."/>
            <person name="Shea T."/>
            <person name="Shenoy N."/>
            <person name="Sisk P."/>
            <person name="Stolte C."/>
            <person name="Sykes S."/>
            <person name="Yandava C."/>
            <person name="Wortman J."/>
            <person name="Nusbaum C."/>
            <person name="Birren B."/>
        </authorList>
    </citation>
    <scope>NUCLEOTIDE SEQUENCE</scope>
    <source>
        <strain evidence="3">ATCC 64411</strain>
    </source>
</reference>
<reference evidence="3" key="1">
    <citation type="submission" date="2010-05" db="EMBL/GenBank/DDBJ databases">
        <title>The Genome Sequence of Magnaporthe poae strain ATCC 64411.</title>
        <authorList>
            <consortium name="The Broad Institute Genome Sequencing Platform"/>
            <consortium name="Broad Institute Genome Sequencing Center for Infectious Disease"/>
            <person name="Ma L.-J."/>
            <person name="Dead R."/>
            <person name="Young S."/>
            <person name="Zeng Q."/>
            <person name="Koehrsen M."/>
            <person name="Alvarado L."/>
            <person name="Berlin A."/>
            <person name="Chapman S.B."/>
            <person name="Chen Z."/>
            <person name="Freedman E."/>
            <person name="Gellesch M."/>
            <person name="Goldberg J."/>
            <person name="Griggs A."/>
            <person name="Gujja S."/>
            <person name="Heilman E.R."/>
            <person name="Heiman D."/>
            <person name="Hepburn T."/>
            <person name="Howarth C."/>
            <person name="Jen D."/>
            <person name="Larson L."/>
            <person name="Mehta T."/>
            <person name="Neiman D."/>
            <person name="Pearson M."/>
            <person name="Roberts A."/>
            <person name="Saif S."/>
            <person name="Shea T."/>
            <person name="Shenoy N."/>
            <person name="Sisk P."/>
            <person name="Stolte C."/>
            <person name="Sykes S."/>
            <person name="Walk T."/>
            <person name="White J."/>
            <person name="Yandava C."/>
            <person name="Haas B."/>
            <person name="Nusbaum C."/>
            <person name="Birren B."/>
        </authorList>
    </citation>
    <scope>NUCLEOTIDE SEQUENCE</scope>
    <source>
        <strain evidence="3">ATCC 64411</strain>
    </source>
</reference>
<dbReference type="VEuPathDB" id="FungiDB:MAPG_08768"/>
<sequence>WPLGFALLVLHFVDGAGRRWDGIRQDRLAVWLSASCRVFFFCLLDCGPQKTPRMAGRAEAEKKRGEASSTVAKSRMDIESAPDAARRAEVADREPRRHGSIDRHYCFRLRRSCFRGSRCWGPAEDCDFPFLGFRKPAAAELWMVFGDFAFDGIVLLALEPAKSTSNFHGGGQVLSIAAAISGNPPTTHTPSFVLHATTTIIISFCCRCRYLCRIPRF</sequence>
<evidence type="ECO:0000256" key="2">
    <source>
        <dbReference type="SAM" id="SignalP"/>
    </source>
</evidence>
<keyword evidence="2" id="KW-0732">Signal</keyword>
<protein>
    <submittedName>
        <fullName evidence="3">Uncharacterized protein</fullName>
    </submittedName>
</protein>
<accession>A0A0H2UDV8</accession>
<gene>
    <name evidence="3" type="ORF">MAPG_08768</name>
</gene>
<feature type="non-terminal residue" evidence="3">
    <location>
        <position position="1"/>
    </location>
</feature>
<dbReference type="EMBL" id="GL876973">
    <property type="protein sequence ID" value="KLU89799.1"/>
    <property type="molecule type" value="Genomic_DNA"/>
</dbReference>
<proteinExistence type="predicted"/>
<evidence type="ECO:0000256" key="1">
    <source>
        <dbReference type="SAM" id="MobiDB-lite"/>
    </source>
</evidence>